<proteinExistence type="predicted"/>
<evidence type="ECO:0000256" key="1">
    <source>
        <dbReference type="SAM" id="Phobius"/>
    </source>
</evidence>
<dbReference type="AlphaFoldDB" id="A0A942YDN1"/>
<organism evidence="2">
    <name type="scientific">Neobacillus citreus</name>
    <dbReference type="NCBI Taxonomy" id="2833578"/>
    <lineage>
        <taxon>Bacteria</taxon>
        <taxon>Bacillati</taxon>
        <taxon>Bacillota</taxon>
        <taxon>Bacilli</taxon>
        <taxon>Bacillales</taxon>
        <taxon>Bacillaceae</taxon>
        <taxon>Neobacillus</taxon>
    </lineage>
</organism>
<keyword evidence="1" id="KW-0812">Transmembrane</keyword>
<gene>
    <name evidence="2" type="ORF">KHB02_31430</name>
</gene>
<reference evidence="2" key="1">
    <citation type="submission" date="2021-05" db="EMBL/GenBank/DDBJ databases">
        <title>Novel Bacillus species.</title>
        <authorList>
            <person name="Liu G."/>
        </authorList>
    </citation>
    <scope>NUCLEOTIDE SEQUENCE</scope>
    <source>
        <strain evidence="2">FJAT-50051</strain>
    </source>
</reference>
<accession>A0A942YDN1</accession>
<feature type="transmembrane region" description="Helical" evidence="1">
    <location>
        <begin position="69"/>
        <end position="90"/>
    </location>
</feature>
<comment type="caution">
    <text evidence="2">The sequence shown here is derived from an EMBL/GenBank/DDBJ whole genome shotgun (WGS) entry which is preliminary data.</text>
</comment>
<name>A0A942YDN1_9BACI</name>
<feature type="transmembrane region" description="Helical" evidence="1">
    <location>
        <begin position="131"/>
        <end position="151"/>
    </location>
</feature>
<protein>
    <submittedName>
        <fullName evidence="2">Uncharacterized protein</fullName>
    </submittedName>
</protein>
<feature type="transmembrane region" description="Helical" evidence="1">
    <location>
        <begin position="28"/>
        <end position="57"/>
    </location>
</feature>
<sequence length="206" mass="23292">MIIIKEEQSAEAVKETASMRWKSITRNLGISFMGAIFTGFIFGLLLRLVMGIIAFFFPHMASGFHFSGTLMIVILGIAVTLANSIIYTIVFQTSRISLIRKGFYFGLLSLIIFGTPLFLSNPNNELFGPQAPLGISLFSALFFIWAFLLVWSIERITKWMEQSNGRLKLAYISFAILVIPAAVMLFNMFLEIFYEMIPAIIENFSR</sequence>
<keyword evidence="1" id="KW-1133">Transmembrane helix</keyword>
<feature type="transmembrane region" description="Helical" evidence="1">
    <location>
        <begin position="102"/>
        <end position="119"/>
    </location>
</feature>
<evidence type="ECO:0000313" key="2">
    <source>
        <dbReference type="EMBL" id="MBS4185905.1"/>
    </source>
</evidence>
<keyword evidence="1" id="KW-0472">Membrane</keyword>
<feature type="transmembrane region" description="Helical" evidence="1">
    <location>
        <begin position="171"/>
        <end position="190"/>
    </location>
</feature>
<dbReference type="EMBL" id="JAGYPE010000006">
    <property type="protein sequence ID" value="MBS4185905.1"/>
    <property type="molecule type" value="Genomic_DNA"/>
</dbReference>